<dbReference type="Proteomes" id="UP000242815">
    <property type="component" value="Unassembled WGS sequence"/>
</dbReference>
<dbReference type="SMART" id="SM00388">
    <property type="entry name" value="HisKA"/>
    <property type="match status" value="1"/>
</dbReference>
<evidence type="ECO:0000256" key="19">
    <source>
        <dbReference type="SAM" id="Phobius"/>
    </source>
</evidence>
<dbReference type="CDD" id="cd16922">
    <property type="entry name" value="HATPase_EvgS-ArcB-TorS-like"/>
    <property type="match status" value="1"/>
</dbReference>
<keyword evidence="7" id="KW-0808">Transferase</keyword>
<dbReference type="Pfam" id="PF01627">
    <property type="entry name" value="Hpt"/>
    <property type="match status" value="1"/>
</dbReference>
<evidence type="ECO:0000256" key="5">
    <source>
        <dbReference type="ARBA" id="ARBA00022519"/>
    </source>
</evidence>
<evidence type="ECO:0000256" key="7">
    <source>
        <dbReference type="ARBA" id="ARBA00022679"/>
    </source>
</evidence>
<dbReference type="PANTHER" id="PTHR45339:SF1">
    <property type="entry name" value="HYBRID SIGNAL TRANSDUCTION HISTIDINE KINASE J"/>
    <property type="match status" value="1"/>
</dbReference>
<dbReference type="Gene3D" id="3.40.50.2300">
    <property type="match status" value="1"/>
</dbReference>
<dbReference type="SMART" id="SM00448">
    <property type="entry name" value="REC"/>
    <property type="match status" value="1"/>
</dbReference>
<dbReference type="CDD" id="cd06225">
    <property type="entry name" value="HAMP"/>
    <property type="match status" value="1"/>
</dbReference>
<dbReference type="InterPro" id="IPR008207">
    <property type="entry name" value="Sig_transdc_His_kin_Hpt_dom"/>
</dbReference>
<feature type="modified residue" description="Phosphohistidine" evidence="15">
    <location>
        <position position="889"/>
    </location>
</feature>
<dbReference type="InterPro" id="IPR005467">
    <property type="entry name" value="His_kinase_dom"/>
</dbReference>
<keyword evidence="11" id="KW-0067">ATP-binding</keyword>
<dbReference type="SUPFAM" id="SSF158472">
    <property type="entry name" value="HAMP domain-like"/>
    <property type="match status" value="1"/>
</dbReference>
<keyword evidence="9" id="KW-0547">Nucleotide-binding</keyword>
<keyword evidence="13" id="KW-0902">Two-component regulatory system</keyword>
<evidence type="ECO:0000256" key="13">
    <source>
        <dbReference type="ARBA" id="ARBA00023012"/>
    </source>
</evidence>
<feature type="modified residue" description="4-aspartylphosphate" evidence="16">
    <location>
        <position position="736"/>
    </location>
</feature>
<evidence type="ECO:0000256" key="4">
    <source>
        <dbReference type="ARBA" id="ARBA00022475"/>
    </source>
</evidence>
<accession>A0A1I5ZQU7</accession>
<feature type="coiled-coil region" evidence="17">
    <location>
        <begin position="242"/>
        <end position="287"/>
    </location>
</feature>
<dbReference type="Gene3D" id="3.30.565.10">
    <property type="entry name" value="Histidine kinase-like ATPase, C-terminal domain"/>
    <property type="match status" value="1"/>
</dbReference>
<comment type="catalytic activity">
    <reaction evidence="1">
        <text>ATP + protein L-histidine = ADP + protein N-phospho-L-histidine.</text>
        <dbReference type="EC" id="2.7.13.3"/>
    </reaction>
</comment>
<feature type="transmembrane region" description="Helical" evidence="19">
    <location>
        <begin position="186"/>
        <end position="207"/>
    </location>
</feature>
<dbReference type="SUPFAM" id="SSF47384">
    <property type="entry name" value="Homodimeric domain of signal transducing histidine kinase"/>
    <property type="match status" value="1"/>
</dbReference>
<dbReference type="Pfam" id="PF02518">
    <property type="entry name" value="HATPase_c"/>
    <property type="match status" value="1"/>
</dbReference>
<dbReference type="SMART" id="SM00073">
    <property type="entry name" value="HPT"/>
    <property type="match status" value="1"/>
</dbReference>
<dbReference type="Pfam" id="PF09984">
    <property type="entry name" value="sCache_4"/>
    <property type="match status" value="1"/>
</dbReference>
<feature type="domain" description="HAMP" evidence="22">
    <location>
        <begin position="209"/>
        <end position="261"/>
    </location>
</feature>
<dbReference type="SUPFAM" id="SSF52172">
    <property type="entry name" value="CheY-like"/>
    <property type="match status" value="2"/>
</dbReference>
<dbReference type="InterPro" id="IPR036890">
    <property type="entry name" value="HATPase_C_sf"/>
</dbReference>
<dbReference type="SUPFAM" id="SSF47226">
    <property type="entry name" value="Histidine-containing phosphotransfer domain, HPT domain"/>
    <property type="match status" value="1"/>
</dbReference>
<dbReference type="FunFam" id="1.10.287.130:FF:000003">
    <property type="entry name" value="Histidine kinase"/>
    <property type="match status" value="1"/>
</dbReference>
<evidence type="ECO:0000256" key="18">
    <source>
        <dbReference type="SAM" id="MobiDB-lite"/>
    </source>
</evidence>
<evidence type="ECO:0000256" key="17">
    <source>
        <dbReference type="SAM" id="Coils"/>
    </source>
</evidence>
<feature type="domain" description="Response regulatory" evidence="21">
    <location>
        <begin position="546"/>
        <end position="667"/>
    </location>
</feature>
<dbReference type="InterPro" id="IPR001789">
    <property type="entry name" value="Sig_transdc_resp-reg_receiver"/>
</dbReference>
<dbReference type="PROSITE" id="PS50885">
    <property type="entry name" value="HAMP"/>
    <property type="match status" value="1"/>
</dbReference>
<dbReference type="InterPro" id="IPR003660">
    <property type="entry name" value="HAMP_dom"/>
</dbReference>
<keyword evidence="17" id="KW-0175">Coiled coil</keyword>
<dbReference type="PROSITE" id="PS50894">
    <property type="entry name" value="HPT"/>
    <property type="match status" value="1"/>
</dbReference>
<dbReference type="AlphaFoldDB" id="A0A1I5ZQU7"/>
<keyword evidence="6 16" id="KW-0597">Phosphoprotein</keyword>
<evidence type="ECO:0000256" key="14">
    <source>
        <dbReference type="ARBA" id="ARBA00023136"/>
    </source>
</evidence>
<comment type="caution">
    <text evidence="16">Lacks conserved residue(s) required for the propagation of feature annotation.</text>
</comment>
<dbReference type="InterPro" id="IPR003594">
    <property type="entry name" value="HATPase_dom"/>
</dbReference>
<dbReference type="SUPFAM" id="SSF55874">
    <property type="entry name" value="ATPase domain of HSP90 chaperone/DNA topoisomerase II/histidine kinase"/>
    <property type="match status" value="1"/>
</dbReference>
<gene>
    <name evidence="24" type="ORF">SAMN05216578_101245</name>
</gene>
<dbReference type="Gene3D" id="1.20.120.160">
    <property type="entry name" value="HPT domain"/>
    <property type="match status" value="1"/>
</dbReference>
<keyword evidence="14 19" id="KW-0472">Membrane</keyword>
<dbReference type="Pfam" id="PF00672">
    <property type="entry name" value="HAMP"/>
    <property type="match status" value="1"/>
</dbReference>
<dbReference type="GO" id="GO:0005886">
    <property type="term" value="C:plasma membrane"/>
    <property type="evidence" value="ECO:0007669"/>
    <property type="project" value="UniProtKB-SubCell"/>
</dbReference>
<evidence type="ECO:0000259" key="20">
    <source>
        <dbReference type="PROSITE" id="PS50109"/>
    </source>
</evidence>
<dbReference type="STRING" id="1002526.SAMN05216578_101245"/>
<dbReference type="PROSITE" id="PS50110">
    <property type="entry name" value="RESPONSE_REGULATORY"/>
    <property type="match status" value="2"/>
</dbReference>
<evidence type="ECO:0000256" key="8">
    <source>
        <dbReference type="ARBA" id="ARBA00022692"/>
    </source>
</evidence>
<dbReference type="PRINTS" id="PR00344">
    <property type="entry name" value="BCTRLSENSOR"/>
</dbReference>
<dbReference type="InterPro" id="IPR004358">
    <property type="entry name" value="Sig_transdc_His_kin-like_C"/>
</dbReference>
<keyword evidence="8 19" id="KW-0812">Transmembrane</keyword>
<evidence type="ECO:0000256" key="3">
    <source>
        <dbReference type="ARBA" id="ARBA00012438"/>
    </source>
</evidence>
<evidence type="ECO:0000313" key="25">
    <source>
        <dbReference type="Proteomes" id="UP000242815"/>
    </source>
</evidence>
<dbReference type="InterPro" id="IPR003661">
    <property type="entry name" value="HisK_dim/P_dom"/>
</dbReference>
<name>A0A1I5ZQU7_9GAMM</name>
<dbReference type="SMART" id="SM00304">
    <property type="entry name" value="HAMP"/>
    <property type="match status" value="1"/>
</dbReference>
<dbReference type="FunFam" id="3.30.565.10:FF:000010">
    <property type="entry name" value="Sensor histidine kinase RcsC"/>
    <property type="match status" value="1"/>
</dbReference>
<evidence type="ECO:0000256" key="9">
    <source>
        <dbReference type="ARBA" id="ARBA00022741"/>
    </source>
</evidence>
<dbReference type="Gene3D" id="1.10.287.130">
    <property type="match status" value="1"/>
</dbReference>
<dbReference type="InterPro" id="IPR036097">
    <property type="entry name" value="HisK_dim/P_sf"/>
</dbReference>
<evidence type="ECO:0000256" key="1">
    <source>
        <dbReference type="ARBA" id="ARBA00000085"/>
    </source>
</evidence>
<dbReference type="InterPro" id="IPR011006">
    <property type="entry name" value="CheY-like_superfamily"/>
</dbReference>
<keyword evidence="4" id="KW-1003">Cell membrane</keyword>
<dbReference type="EC" id="2.7.13.3" evidence="3"/>
<evidence type="ECO:0000256" key="2">
    <source>
        <dbReference type="ARBA" id="ARBA00004429"/>
    </source>
</evidence>
<feature type="domain" description="HPt" evidence="23">
    <location>
        <begin position="850"/>
        <end position="941"/>
    </location>
</feature>
<evidence type="ECO:0000259" key="22">
    <source>
        <dbReference type="PROSITE" id="PS50885"/>
    </source>
</evidence>
<feature type="domain" description="Response regulatory" evidence="21">
    <location>
        <begin position="687"/>
        <end position="806"/>
    </location>
</feature>
<keyword evidence="10 24" id="KW-0418">Kinase</keyword>
<dbReference type="InterPro" id="IPR036641">
    <property type="entry name" value="HPT_dom_sf"/>
</dbReference>
<evidence type="ECO:0000259" key="23">
    <source>
        <dbReference type="PROSITE" id="PS50894"/>
    </source>
</evidence>
<reference evidence="24 25" key="1">
    <citation type="submission" date="2016-10" db="EMBL/GenBank/DDBJ databases">
        <authorList>
            <person name="de Groot N.N."/>
        </authorList>
    </citation>
    <scope>NUCLEOTIDE SEQUENCE [LARGE SCALE GENOMIC DNA]</scope>
    <source>
        <strain evidence="24 25">JCM 18415</strain>
    </source>
</reference>
<dbReference type="PANTHER" id="PTHR45339">
    <property type="entry name" value="HYBRID SIGNAL TRANSDUCTION HISTIDINE KINASE J"/>
    <property type="match status" value="1"/>
</dbReference>
<evidence type="ECO:0000256" key="12">
    <source>
        <dbReference type="ARBA" id="ARBA00022989"/>
    </source>
</evidence>
<dbReference type="GO" id="GO:0005524">
    <property type="term" value="F:ATP binding"/>
    <property type="evidence" value="ECO:0007669"/>
    <property type="project" value="UniProtKB-KW"/>
</dbReference>
<dbReference type="EMBL" id="FOYD01000001">
    <property type="protein sequence ID" value="SFQ58812.1"/>
    <property type="molecule type" value="Genomic_DNA"/>
</dbReference>
<dbReference type="Gene3D" id="6.10.340.10">
    <property type="match status" value="1"/>
</dbReference>
<sequence length="943" mass="103990">MHTLNKPAMKRQSSMGINARLLLMTLLPTGLMALVMGGYFSWQQLRYTEEQLLQRGLMTMEYLQQPAATALLNGDTGQIGSILYNALNYTDVRALTLYDTEMVALEHRGPRMYPAGQPLPNVGLAAGTGLQIQRSSHSSRFMMPLLASADLPSRQDYPQIEADSLLGWLEVELSHGNTQLRQYQGLLATLMTILVGLGLTAAVVSLMGRRITQPILRLNAAINQISQGHFDVRLTDQGSRELEDLAQGINNMAQTMQSAQGELQQNIDQATEDLRQTLETIEIQNIELDLARKTAQEASRIKSEFLANMSHELRTPLNSILGFTTLLQRSDLTARQQEYLTTISKSADSLLAIINEILDFSKIEAGKLVLENLSFNLRDLVDETLTMLAPSAHSKGLELVSIIYRDTPLGLSGDPMRLKQILANLISNAIKFTHEGSVSVRVMAEQQDSEQVLLRISVSDTGVGLSPTQQKALFKAFSQADNSLSRQAGGAGLGLVITKRLVEQMQGEIGLRSQPGEGSEFWLTLRLKRSIHSEDDLPERPLLGLRAALVEPQLLSRQMLLHSLENVGLSVRMFDNPRELHEALTSPVHRDHSLQLALVSTRHTSTPPGETLELIRQWSEFNICKSLVLTDTTEHYPLLDRLPRSMSQTLSKPVNTRKLYRAVLQLLDGGQPAPALPVLPNPSRIPQVLCVDDQPANLRLLEAFLADIGVAALLAHSGEEALDILTESPVDLIFMDVQMPGMDGRQVTSELRQREEIAGFDPVPIVAVTAHALESERRQLMQCGMNDYLTKPITAEQLRQTVNKWTGMLTHEGEPVVPPLSTQRDEPPEPEATSPAVLDHEEGLRLAAGKADLARDMLQMLLRDLPETARSIASARQQGDQAALREIIHKLHGATRYCGVPQLRACCQEAETRLKKGEDSAAAVEAVLVAISRLRETAEASVG</sequence>
<evidence type="ECO:0000256" key="16">
    <source>
        <dbReference type="PROSITE-ProRule" id="PRU00169"/>
    </source>
</evidence>
<keyword evidence="12 19" id="KW-1133">Transmembrane helix</keyword>
<dbReference type="Pfam" id="PF00512">
    <property type="entry name" value="HisKA"/>
    <property type="match status" value="1"/>
</dbReference>
<feature type="domain" description="Histidine kinase" evidence="20">
    <location>
        <begin position="308"/>
        <end position="529"/>
    </location>
</feature>
<feature type="region of interest" description="Disordered" evidence="18">
    <location>
        <begin position="811"/>
        <end position="835"/>
    </location>
</feature>
<dbReference type="PROSITE" id="PS50109">
    <property type="entry name" value="HIS_KIN"/>
    <property type="match status" value="1"/>
</dbReference>
<protein>
    <recommendedName>
        <fullName evidence="3">histidine kinase</fullName>
        <ecNumber evidence="3">2.7.13.3</ecNumber>
    </recommendedName>
</protein>
<dbReference type="SMART" id="SM00387">
    <property type="entry name" value="HATPase_c"/>
    <property type="match status" value="1"/>
</dbReference>
<comment type="subcellular location">
    <subcellularLocation>
        <location evidence="2">Cell inner membrane</location>
        <topology evidence="2">Multi-pass membrane protein</topology>
    </subcellularLocation>
</comment>
<dbReference type="CDD" id="cd00082">
    <property type="entry name" value="HisKA"/>
    <property type="match status" value="1"/>
</dbReference>
<proteinExistence type="predicted"/>
<evidence type="ECO:0000256" key="10">
    <source>
        <dbReference type="ARBA" id="ARBA00022777"/>
    </source>
</evidence>
<evidence type="ECO:0000313" key="24">
    <source>
        <dbReference type="EMBL" id="SFQ58812.1"/>
    </source>
</evidence>
<dbReference type="GO" id="GO:0000155">
    <property type="term" value="F:phosphorelay sensor kinase activity"/>
    <property type="evidence" value="ECO:0007669"/>
    <property type="project" value="InterPro"/>
</dbReference>
<evidence type="ECO:0000256" key="15">
    <source>
        <dbReference type="PROSITE-ProRule" id="PRU00110"/>
    </source>
</evidence>
<evidence type="ECO:0000256" key="6">
    <source>
        <dbReference type="ARBA" id="ARBA00022553"/>
    </source>
</evidence>
<dbReference type="Pfam" id="PF00072">
    <property type="entry name" value="Response_reg"/>
    <property type="match status" value="1"/>
</dbReference>
<feature type="transmembrane region" description="Helical" evidence="19">
    <location>
        <begin position="21"/>
        <end position="42"/>
    </location>
</feature>
<dbReference type="CDD" id="cd17546">
    <property type="entry name" value="REC_hyHK_CKI1_RcsC-like"/>
    <property type="match status" value="1"/>
</dbReference>
<keyword evidence="5" id="KW-0997">Cell inner membrane</keyword>
<organism evidence="24 25">
    <name type="scientific">Halopseudomonas formosensis</name>
    <dbReference type="NCBI Taxonomy" id="1002526"/>
    <lineage>
        <taxon>Bacteria</taxon>
        <taxon>Pseudomonadati</taxon>
        <taxon>Pseudomonadota</taxon>
        <taxon>Gammaproteobacteria</taxon>
        <taxon>Pseudomonadales</taxon>
        <taxon>Pseudomonadaceae</taxon>
        <taxon>Halopseudomonas</taxon>
    </lineage>
</organism>
<evidence type="ECO:0000259" key="21">
    <source>
        <dbReference type="PROSITE" id="PS50110"/>
    </source>
</evidence>
<dbReference type="InterPro" id="IPR019247">
    <property type="entry name" value="Histidine_kinase_BarA_N"/>
</dbReference>
<evidence type="ECO:0000256" key="11">
    <source>
        <dbReference type="ARBA" id="ARBA00022840"/>
    </source>
</evidence>